<name>A0A1I1D3Q1_BREAD</name>
<keyword evidence="3" id="KW-0813">Transport</keyword>
<evidence type="ECO:0000256" key="7">
    <source>
        <dbReference type="ARBA" id="ARBA00022840"/>
    </source>
</evidence>
<dbReference type="Gene3D" id="2.70.150.10">
    <property type="entry name" value="Calcium-transporting ATPase, cytoplasmic transduction domain A"/>
    <property type="match status" value="1"/>
</dbReference>
<dbReference type="SUPFAM" id="SSF81665">
    <property type="entry name" value="Calcium ATPase, transmembrane domain M"/>
    <property type="match status" value="1"/>
</dbReference>
<feature type="transmembrane region" description="Helical" evidence="11">
    <location>
        <begin position="150"/>
        <end position="173"/>
    </location>
</feature>
<evidence type="ECO:0000256" key="9">
    <source>
        <dbReference type="ARBA" id="ARBA00022989"/>
    </source>
</evidence>
<keyword evidence="14" id="KW-1185">Reference proteome</keyword>
<feature type="transmembrane region" description="Helical" evidence="11">
    <location>
        <begin position="117"/>
        <end position="138"/>
    </location>
</feature>
<dbReference type="SFLD" id="SFLDF00027">
    <property type="entry name" value="p-type_atpase"/>
    <property type="match status" value="1"/>
</dbReference>
<dbReference type="InterPro" id="IPR059000">
    <property type="entry name" value="ATPase_P-type_domA"/>
</dbReference>
<dbReference type="SUPFAM" id="SSF55008">
    <property type="entry name" value="HMA, heavy metal-associated domain"/>
    <property type="match status" value="1"/>
</dbReference>
<dbReference type="InterPro" id="IPR023214">
    <property type="entry name" value="HAD_sf"/>
</dbReference>
<evidence type="ECO:0000256" key="6">
    <source>
        <dbReference type="ARBA" id="ARBA00022741"/>
    </source>
</evidence>
<evidence type="ECO:0000256" key="2">
    <source>
        <dbReference type="ARBA" id="ARBA00006024"/>
    </source>
</evidence>
<proteinExistence type="inferred from homology"/>
<dbReference type="PROSITE" id="PS50846">
    <property type="entry name" value="HMA_2"/>
    <property type="match status" value="1"/>
</dbReference>
<keyword evidence="5 11" id="KW-0479">Metal-binding</keyword>
<comment type="similarity">
    <text evidence="2 11">Belongs to the cation transport ATPase (P-type) (TC 3.A.3) family. Type IB subfamily.</text>
</comment>
<dbReference type="InterPro" id="IPR036163">
    <property type="entry name" value="HMA_dom_sf"/>
</dbReference>
<dbReference type="AlphaFoldDB" id="A0A1I1D3Q1"/>
<evidence type="ECO:0000256" key="5">
    <source>
        <dbReference type="ARBA" id="ARBA00022723"/>
    </source>
</evidence>
<gene>
    <name evidence="13" type="ORF">SAMN02745150_00061</name>
</gene>
<dbReference type="GO" id="GO:0055070">
    <property type="term" value="P:copper ion homeostasis"/>
    <property type="evidence" value="ECO:0007669"/>
    <property type="project" value="TreeGrafter"/>
</dbReference>
<evidence type="ECO:0000256" key="10">
    <source>
        <dbReference type="ARBA" id="ARBA00023136"/>
    </source>
</evidence>
<organism evidence="13 14">
    <name type="scientific">Brevinema andersonii</name>
    <dbReference type="NCBI Taxonomy" id="34097"/>
    <lineage>
        <taxon>Bacteria</taxon>
        <taxon>Pseudomonadati</taxon>
        <taxon>Spirochaetota</taxon>
        <taxon>Spirochaetia</taxon>
        <taxon>Brevinematales</taxon>
        <taxon>Brevinemataceae</taxon>
        <taxon>Brevinema</taxon>
    </lineage>
</organism>
<dbReference type="RefSeq" id="WP_092316981.1">
    <property type="nucleotide sequence ID" value="NZ_FOKY01000001.1"/>
</dbReference>
<dbReference type="PANTHER" id="PTHR43520">
    <property type="entry name" value="ATP7, ISOFORM B"/>
    <property type="match status" value="1"/>
</dbReference>
<keyword evidence="7 11" id="KW-0067">ATP-binding</keyword>
<keyword evidence="9 11" id="KW-1133">Transmembrane helix</keyword>
<dbReference type="SFLD" id="SFLDG00002">
    <property type="entry name" value="C1.7:_P-type_atpase_like"/>
    <property type="match status" value="1"/>
</dbReference>
<dbReference type="Pfam" id="PF00702">
    <property type="entry name" value="Hydrolase"/>
    <property type="match status" value="1"/>
</dbReference>
<keyword evidence="10 11" id="KW-0472">Membrane</keyword>
<keyword evidence="4 11" id="KW-0812">Transmembrane</keyword>
<dbReference type="InterPro" id="IPR036412">
    <property type="entry name" value="HAD-like_sf"/>
</dbReference>
<dbReference type="PROSITE" id="PS00154">
    <property type="entry name" value="ATPASE_E1_E2"/>
    <property type="match status" value="1"/>
</dbReference>
<evidence type="ECO:0000256" key="11">
    <source>
        <dbReference type="RuleBase" id="RU362081"/>
    </source>
</evidence>
<evidence type="ECO:0000256" key="4">
    <source>
        <dbReference type="ARBA" id="ARBA00022692"/>
    </source>
</evidence>
<dbReference type="GO" id="GO:0016887">
    <property type="term" value="F:ATP hydrolysis activity"/>
    <property type="evidence" value="ECO:0007669"/>
    <property type="project" value="InterPro"/>
</dbReference>
<sequence length="739" mass="79312">MSEKSIVFVVEGMHCTACASRLEKQLSQEKGINSINVNFASGTAVVQFNDQMISRDTIVNQANRMGFHLFPDFEYQSLDASLQPLLFKVLLSWFFTVLSVLLMYAPHFFNLHFSKMMHSAIGFTIAGFTILIPGMGILKAAVSSLKTATLGMDVLISLGALTAWISSLLPLLGLDIADYSMTATMLITVNMTGRLLETFARGKASGAVAALANFGAKTAFKQISPTEVVEVPISQLKVGDLVQVKAGEKIPVDGMIMSGNTSTDESFLTGESLPVEKRPNDFVFGASLNLEGFIVVRVEKLADQSFLAQTIKLIQEAQGTKIPIQILADKITGIFVPIILMLSFLAFAIWFAFPEAIPGLLENLGIEYHSNGRLAAAISAAIAVLVIACPCALGLATPMALVNGSALGARKGILIRRGAAIQQLNDIQILALDKTGTLTEGRPKVMSVFSASAIEKEIISILSGLEKQSEHPLAYAISAYAKENNIMPALFETSRTSPGQGIFGTYQDMDWFAGSLKATIEQGIEIPAILVQSVDLAREKGETLVCLSDMTQKKCEAIVSFADKLKQSTATAISELKNMKLKIMMITGDHKSAAAAIAEELDIHSVIDEASPKLKLETIQSMQNQDYKVCFVGDGINDAAALEAADVGVAIGTGTDIAAEAGDIILVSGTLVSLVSCFRLAQATFTKIKQNLFWAFFYNVIAIPLAFLGLLHPVVAEVAMSFSSLTVIINSVLLSRQKI</sequence>
<dbReference type="PANTHER" id="PTHR43520:SF8">
    <property type="entry name" value="P-TYPE CU(+) TRANSPORTER"/>
    <property type="match status" value="1"/>
</dbReference>
<evidence type="ECO:0000256" key="3">
    <source>
        <dbReference type="ARBA" id="ARBA00022448"/>
    </source>
</evidence>
<dbReference type="InterPro" id="IPR044492">
    <property type="entry name" value="P_typ_ATPase_HD_dom"/>
</dbReference>
<keyword evidence="6 11" id="KW-0547">Nucleotide-binding</keyword>
<dbReference type="PRINTS" id="PR00120">
    <property type="entry name" value="HATPASE"/>
</dbReference>
<protein>
    <submittedName>
        <fullName evidence="13">Cu+-exporting ATPase</fullName>
    </submittedName>
</protein>
<dbReference type="PRINTS" id="PR00119">
    <property type="entry name" value="CATATPASE"/>
</dbReference>
<evidence type="ECO:0000256" key="8">
    <source>
        <dbReference type="ARBA" id="ARBA00022967"/>
    </source>
</evidence>
<dbReference type="InterPro" id="IPR017969">
    <property type="entry name" value="Heavy-metal-associated_CS"/>
</dbReference>
<dbReference type="InterPro" id="IPR027256">
    <property type="entry name" value="P-typ_ATPase_IB"/>
</dbReference>
<feature type="transmembrane region" description="Helical" evidence="11">
    <location>
        <begin position="85"/>
        <end position="105"/>
    </location>
</feature>
<dbReference type="GO" id="GO:0005507">
    <property type="term" value="F:copper ion binding"/>
    <property type="evidence" value="ECO:0007669"/>
    <property type="project" value="TreeGrafter"/>
</dbReference>
<dbReference type="SUPFAM" id="SSF81653">
    <property type="entry name" value="Calcium ATPase, transduction domain A"/>
    <property type="match status" value="1"/>
</dbReference>
<dbReference type="InterPro" id="IPR018303">
    <property type="entry name" value="ATPase_P-typ_P_site"/>
</dbReference>
<evidence type="ECO:0000313" key="13">
    <source>
        <dbReference type="EMBL" id="SFB67430.1"/>
    </source>
</evidence>
<dbReference type="Proteomes" id="UP000240042">
    <property type="component" value="Unassembled WGS sequence"/>
</dbReference>
<dbReference type="SUPFAM" id="SSF56784">
    <property type="entry name" value="HAD-like"/>
    <property type="match status" value="1"/>
</dbReference>
<dbReference type="InterPro" id="IPR023299">
    <property type="entry name" value="ATPase_P-typ_cyto_dom_N"/>
</dbReference>
<evidence type="ECO:0000256" key="1">
    <source>
        <dbReference type="ARBA" id="ARBA00004127"/>
    </source>
</evidence>
<keyword evidence="11" id="KW-1003">Cell membrane</keyword>
<dbReference type="GO" id="GO:0005886">
    <property type="term" value="C:plasma membrane"/>
    <property type="evidence" value="ECO:0007669"/>
    <property type="project" value="UniProtKB-SubCell"/>
</dbReference>
<accession>A0A1I1D3Q1</accession>
<comment type="subcellular location">
    <subcellularLocation>
        <location evidence="11">Cell membrane</location>
    </subcellularLocation>
    <subcellularLocation>
        <location evidence="1">Endomembrane system</location>
        <topology evidence="1">Multi-pass membrane protein</topology>
    </subcellularLocation>
</comment>
<keyword evidence="8" id="KW-1278">Translocase</keyword>
<evidence type="ECO:0000259" key="12">
    <source>
        <dbReference type="PROSITE" id="PS50846"/>
    </source>
</evidence>
<feature type="domain" description="HMA" evidence="12">
    <location>
        <begin position="4"/>
        <end position="70"/>
    </location>
</feature>
<dbReference type="NCBIfam" id="TIGR01494">
    <property type="entry name" value="ATPase_P-type"/>
    <property type="match status" value="1"/>
</dbReference>
<reference evidence="14" key="1">
    <citation type="submission" date="2016-10" db="EMBL/GenBank/DDBJ databases">
        <authorList>
            <person name="Varghese N."/>
            <person name="Submissions S."/>
        </authorList>
    </citation>
    <scope>NUCLEOTIDE SEQUENCE [LARGE SCALE GENOMIC DNA]</scope>
    <source>
        <strain evidence="14">ATCC 43811</strain>
    </source>
</reference>
<dbReference type="PROSITE" id="PS01047">
    <property type="entry name" value="HMA_1"/>
    <property type="match status" value="1"/>
</dbReference>
<dbReference type="InterPro" id="IPR008250">
    <property type="entry name" value="ATPase_P-typ_transduc_dom_A_sf"/>
</dbReference>
<dbReference type="GO" id="GO:0043682">
    <property type="term" value="F:P-type divalent copper transporter activity"/>
    <property type="evidence" value="ECO:0007669"/>
    <property type="project" value="TreeGrafter"/>
</dbReference>
<dbReference type="InterPro" id="IPR006121">
    <property type="entry name" value="HMA_dom"/>
</dbReference>
<dbReference type="Gene3D" id="3.40.1110.10">
    <property type="entry name" value="Calcium-transporting ATPase, cytoplasmic domain N"/>
    <property type="match status" value="1"/>
</dbReference>
<dbReference type="CDD" id="cd00371">
    <property type="entry name" value="HMA"/>
    <property type="match status" value="1"/>
</dbReference>
<dbReference type="FunFam" id="2.70.150.10:FF:000002">
    <property type="entry name" value="Copper-transporting ATPase 1, putative"/>
    <property type="match status" value="1"/>
</dbReference>
<feature type="transmembrane region" description="Helical" evidence="11">
    <location>
        <begin position="718"/>
        <end position="735"/>
    </location>
</feature>
<dbReference type="EMBL" id="FOKY01000001">
    <property type="protein sequence ID" value="SFB67430.1"/>
    <property type="molecule type" value="Genomic_DNA"/>
</dbReference>
<dbReference type="FunFam" id="3.30.70.100:FF:000001">
    <property type="entry name" value="ATPase copper transporting beta"/>
    <property type="match status" value="1"/>
</dbReference>
<feature type="transmembrane region" description="Helical" evidence="11">
    <location>
        <begin position="331"/>
        <end position="353"/>
    </location>
</feature>
<dbReference type="Gene3D" id="3.40.50.1000">
    <property type="entry name" value="HAD superfamily/HAD-like"/>
    <property type="match status" value="1"/>
</dbReference>
<evidence type="ECO:0000313" key="14">
    <source>
        <dbReference type="Proteomes" id="UP000240042"/>
    </source>
</evidence>
<dbReference type="STRING" id="34097.SAMN02745150_00061"/>
<dbReference type="SFLD" id="SFLDS00003">
    <property type="entry name" value="Haloacid_Dehalogenase"/>
    <property type="match status" value="1"/>
</dbReference>
<dbReference type="InterPro" id="IPR023298">
    <property type="entry name" value="ATPase_P-typ_TM_dom_sf"/>
</dbReference>
<dbReference type="GO" id="GO:0012505">
    <property type="term" value="C:endomembrane system"/>
    <property type="evidence" value="ECO:0007669"/>
    <property type="project" value="UniProtKB-SubCell"/>
</dbReference>
<dbReference type="OrthoDB" id="9760364at2"/>
<dbReference type="Pfam" id="PF00403">
    <property type="entry name" value="HMA"/>
    <property type="match status" value="1"/>
</dbReference>
<dbReference type="NCBIfam" id="TIGR01525">
    <property type="entry name" value="ATPase-IB_hvy"/>
    <property type="match status" value="1"/>
</dbReference>
<feature type="transmembrane region" description="Helical" evidence="11">
    <location>
        <begin position="692"/>
        <end position="712"/>
    </location>
</feature>
<dbReference type="InterPro" id="IPR001757">
    <property type="entry name" value="P_typ_ATPase"/>
</dbReference>
<dbReference type="GO" id="GO:0005524">
    <property type="term" value="F:ATP binding"/>
    <property type="evidence" value="ECO:0007669"/>
    <property type="project" value="UniProtKB-UniRule"/>
</dbReference>
<feature type="transmembrane region" description="Helical" evidence="11">
    <location>
        <begin position="373"/>
        <end position="401"/>
    </location>
</feature>
<dbReference type="Gene3D" id="3.30.70.100">
    <property type="match status" value="1"/>
</dbReference>
<dbReference type="Pfam" id="PF00122">
    <property type="entry name" value="E1-E2_ATPase"/>
    <property type="match status" value="1"/>
</dbReference>